<dbReference type="CDD" id="cd13858">
    <property type="entry name" value="CuRO_1_tcLCC2_insect_like"/>
    <property type="match status" value="1"/>
</dbReference>
<dbReference type="SUPFAM" id="SSF49503">
    <property type="entry name" value="Cupredoxins"/>
    <property type="match status" value="3"/>
</dbReference>
<accession>A0A9P0HEA3</accession>
<dbReference type="PANTHER" id="PTHR11709:SF232">
    <property type="entry name" value="STRAW, ISOFORM G"/>
    <property type="match status" value="1"/>
</dbReference>
<proteinExistence type="inferred from homology"/>
<dbReference type="CDD" id="cd13884">
    <property type="entry name" value="CuRO_2_tcLCC_insect_like"/>
    <property type="match status" value="1"/>
</dbReference>
<dbReference type="Gene3D" id="2.60.40.420">
    <property type="entry name" value="Cupredoxins - blue copper proteins"/>
    <property type="match status" value="3"/>
</dbReference>
<protein>
    <submittedName>
        <fullName evidence="8">Uncharacterized protein</fullName>
    </submittedName>
</protein>
<keyword evidence="3" id="KW-0560">Oxidoreductase</keyword>
<feature type="domain" description="Plastocyanin-like" evidence="5">
    <location>
        <begin position="245"/>
        <end position="391"/>
    </location>
</feature>
<dbReference type="PROSITE" id="PS00079">
    <property type="entry name" value="MULTICOPPER_OXIDASE1"/>
    <property type="match status" value="2"/>
</dbReference>
<dbReference type="InterPro" id="IPR011707">
    <property type="entry name" value="Cu-oxidase-like_N"/>
</dbReference>
<sequence length="671" mass="74647">MRKTSALELKCSDSICYITSVEIRAWVFFVMAQWSPYTILVLVVAAVSASNGNIPKFLKDSKTGKDLLVTDGADCYRKCDGNPKICYFKLNIERYSVLGGACRNCSLGVTEDCLRPQCVTADGYYRHMLTINRSLPGPNLQVCRNDTVVADVVNMMPDETTSIHFHGVSQMGSQYYDGVPYVTQCPISPGQTFRYIFEADMAGTFYYHSHTGIQKMDGLTGPFIVRDLESAEDPDKMYDEDLPEHTILISDWSHIPGEGFIPGYNTPDIRQVPVTFLFNGRGRHHDATKVLPLAEYKVEPGKRYRFRLLGSTCMTCAVVLQFEGHKIIAITSDGGQGFKPISVDSVLINSGDRFDVIIKADQPLATYRIIATSLTDYCDGLEQVAYLIYNGSDEVNLLGEVVDRQANDYGVILNAGLRICNSPGSEHICLHHLEGDTDAPAIGNKPYAKFNISFGYYYYEDDDLFKEGTYQHYDESTHANRLKSLVNNISFTAPPSPVLSQLSDIPASSLCNEECYSPNIQKSCSCPNLYNIPLGAVVDIIIFDDGYHGVPSSFDHPFHLHGYVFYILDIGLFKDGFDNRENEVGEMSAKLHEDGVDLKGKPVKDTISVPAGGYVIIRFIADNPGYWLYHCHFAFHLETGMAALFKVGEDKDFPPVPEGFPKCGNFLPTTI</sequence>
<dbReference type="PROSITE" id="PS00080">
    <property type="entry name" value="MULTICOPPER_OXIDASE2"/>
    <property type="match status" value="1"/>
</dbReference>
<dbReference type="InterPro" id="IPR045087">
    <property type="entry name" value="Cu-oxidase_fam"/>
</dbReference>
<keyword evidence="4" id="KW-0812">Transmembrane</keyword>
<dbReference type="InterPro" id="IPR011706">
    <property type="entry name" value="Cu-oxidase_C"/>
</dbReference>
<evidence type="ECO:0000259" key="7">
    <source>
        <dbReference type="Pfam" id="PF07732"/>
    </source>
</evidence>
<dbReference type="AlphaFoldDB" id="A0A9P0HEA3"/>
<evidence type="ECO:0000256" key="4">
    <source>
        <dbReference type="SAM" id="Phobius"/>
    </source>
</evidence>
<comment type="similarity">
    <text evidence="1">Belongs to the multicopper oxidase family.</text>
</comment>
<gene>
    <name evidence="8" type="ORF">NEZAVI_LOCUS9570</name>
</gene>
<dbReference type="InterPro" id="IPR033138">
    <property type="entry name" value="Cu_oxidase_CS"/>
</dbReference>
<evidence type="ECO:0000256" key="1">
    <source>
        <dbReference type="ARBA" id="ARBA00010609"/>
    </source>
</evidence>
<evidence type="ECO:0000313" key="8">
    <source>
        <dbReference type="EMBL" id="CAH1400297.1"/>
    </source>
</evidence>
<evidence type="ECO:0000256" key="2">
    <source>
        <dbReference type="ARBA" id="ARBA00022723"/>
    </source>
</evidence>
<dbReference type="GO" id="GO:0005507">
    <property type="term" value="F:copper ion binding"/>
    <property type="evidence" value="ECO:0007669"/>
    <property type="project" value="InterPro"/>
</dbReference>
<evidence type="ECO:0000259" key="5">
    <source>
        <dbReference type="Pfam" id="PF00394"/>
    </source>
</evidence>
<name>A0A9P0HEA3_NEZVI</name>
<dbReference type="InterPro" id="IPR002355">
    <property type="entry name" value="Cu_oxidase_Cu_BS"/>
</dbReference>
<evidence type="ECO:0000256" key="3">
    <source>
        <dbReference type="ARBA" id="ARBA00023002"/>
    </source>
</evidence>
<keyword evidence="4" id="KW-0472">Membrane</keyword>
<dbReference type="CDD" id="cd13905">
    <property type="entry name" value="CuRO_3_tcLLC2_insect_like"/>
    <property type="match status" value="1"/>
</dbReference>
<evidence type="ECO:0000259" key="6">
    <source>
        <dbReference type="Pfam" id="PF07731"/>
    </source>
</evidence>
<dbReference type="InterPro" id="IPR001117">
    <property type="entry name" value="Cu-oxidase_2nd"/>
</dbReference>
<keyword evidence="9" id="KW-1185">Reference proteome</keyword>
<evidence type="ECO:0000313" key="9">
    <source>
        <dbReference type="Proteomes" id="UP001152798"/>
    </source>
</evidence>
<dbReference type="Proteomes" id="UP001152798">
    <property type="component" value="Chromosome 4"/>
</dbReference>
<feature type="domain" description="Plastocyanin-like" evidence="7">
    <location>
        <begin position="119"/>
        <end position="228"/>
    </location>
</feature>
<dbReference type="GO" id="GO:0016491">
    <property type="term" value="F:oxidoreductase activity"/>
    <property type="evidence" value="ECO:0007669"/>
    <property type="project" value="UniProtKB-KW"/>
</dbReference>
<keyword evidence="4" id="KW-1133">Transmembrane helix</keyword>
<dbReference type="Pfam" id="PF07731">
    <property type="entry name" value="Cu-oxidase_2"/>
    <property type="match status" value="1"/>
</dbReference>
<dbReference type="GO" id="GO:0006826">
    <property type="term" value="P:iron ion transport"/>
    <property type="evidence" value="ECO:0007669"/>
    <property type="project" value="TreeGrafter"/>
</dbReference>
<dbReference type="OrthoDB" id="2121828at2759"/>
<reference evidence="8" key="1">
    <citation type="submission" date="2022-01" db="EMBL/GenBank/DDBJ databases">
        <authorList>
            <person name="King R."/>
        </authorList>
    </citation>
    <scope>NUCLEOTIDE SEQUENCE</scope>
</reference>
<organism evidence="8 9">
    <name type="scientific">Nezara viridula</name>
    <name type="common">Southern green stink bug</name>
    <name type="synonym">Cimex viridulus</name>
    <dbReference type="NCBI Taxonomy" id="85310"/>
    <lineage>
        <taxon>Eukaryota</taxon>
        <taxon>Metazoa</taxon>
        <taxon>Ecdysozoa</taxon>
        <taxon>Arthropoda</taxon>
        <taxon>Hexapoda</taxon>
        <taxon>Insecta</taxon>
        <taxon>Pterygota</taxon>
        <taxon>Neoptera</taxon>
        <taxon>Paraneoptera</taxon>
        <taxon>Hemiptera</taxon>
        <taxon>Heteroptera</taxon>
        <taxon>Panheteroptera</taxon>
        <taxon>Pentatomomorpha</taxon>
        <taxon>Pentatomoidea</taxon>
        <taxon>Pentatomidae</taxon>
        <taxon>Pentatominae</taxon>
        <taxon>Nezara</taxon>
    </lineage>
</organism>
<dbReference type="EMBL" id="OV725080">
    <property type="protein sequence ID" value="CAH1400297.1"/>
    <property type="molecule type" value="Genomic_DNA"/>
</dbReference>
<feature type="transmembrane region" description="Helical" evidence="4">
    <location>
        <begin position="25"/>
        <end position="47"/>
    </location>
</feature>
<keyword evidence="2" id="KW-0479">Metal-binding</keyword>
<dbReference type="PANTHER" id="PTHR11709">
    <property type="entry name" value="MULTI-COPPER OXIDASE"/>
    <property type="match status" value="1"/>
</dbReference>
<dbReference type="GO" id="GO:0005886">
    <property type="term" value="C:plasma membrane"/>
    <property type="evidence" value="ECO:0007669"/>
    <property type="project" value="TreeGrafter"/>
</dbReference>
<dbReference type="Pfam" id="PF07732">
    <property type="entry name" value="Cu-oxidase_3"/>
    <property type="match status" value="1"/>
</dbReference>
<feature type="domain" description="Plastocyanin-like" evidence="6">
    <location>
        <begin position="496"/>
        <end position="649"/>
    </location>
</feature>
<dbReference type="InterPro" id="IPR008972">
    <property type="entry name" value="Cupredoxin"/>
</dbReference>
<dbReference type="Pfam" id="PF00394">
    <property type="entry name" value="Cu-oxidase"/>
    <property type="match status" value="1"/>
</dbReference>
<dbReference type="FunFam" id="2.60.40.420:FF:000045">
    <property type="entry name" value="Laccase 2"/>
    <property type="match status" value="1"/>
</dbReference>